<keyword evidence="3" id="KW-1185">Reference proteome</keyword>
<dbReference type="RefSeq" id="WP_266058229.1">
    <property type="nucleotide sequence ID" value="NZ_JAPFQN010000010.1"/>
</dbReference>
<evidence type="ECO:0000313" key="3">
    <source>
        <dbReference type="Proteomes" id="UP001209885"/>
    </source>
</evidence>
<dbReference type="PANTHER" id="PTHR46825">
    <property type="entry name" value="D-ALANYL-D-ALANINE-CARBOXYPEPTIDASE/ENDOPEPTIDASE AMPH"/>
    <property type="match status" value="1"/>
</dbReference>
<feature type="domain" description="Beta-lactamase-related" evidence="1">
    <location>
        <begin position="44"/>
        <end position="351"/>
    </location>
</feature>
<dbReference type="Gene3D" id="3.40.710.10">
    <property type="entry name" value="DD-peptidase/beta-lactamase superfamily"/>
    <property type="match status" value="1"/>
</dbReference>
<dbReference type="InterPro" id="IPR012338">
    <property type="entry name" value="Beta-lactam/transpept-like"/>
</dbReference>
<protein>
    <submittedName>
        <fullName evidence="2">Serine hydrolase</fullName>
    </submittedName>
</protein>
<dbReference type="InterPro" id="IPR050491">
    <property type="entry name" value="AmpC-like"/>
</dbReference>
<dbReference type="SUPFAM" id="SSF56601">
    <property type="entry name" value="beta-lactamase/transpeptidase-like"/>
    <property type="match status" value="1"/>
</dbReference>
<dbReference type="PANTHER" id="PTHR46825:SF9">
    <property type="entry name" value="BETA-LACTAMASE-RELATED DOMAIN-CONTAINING PROTEIN"/>
    <property type="match status" value="1"/>
</dbReference>
<dbReference type="Proteomes" id="UP001209885">
    <property type="component" value="Unassembled WGS sequence"/>
</dbReference>
<dbReference type="EMBL" id="JAPFQN010000010">
    <property type="protein sequence ID" value="MCX2745631.1"/>
    <property type="molecule type" value="Genomic_DNA"/>
</dbReference>
<gene>
    <name evidence="2" type="ORF">OO013_17245</name>
</gene>
<proteinExistence type="predicted"/>
<evidence type="ECO:0000313" key="2">
    <source>
        <dbReference type="EMBL" id="MCX2745631.1"/>
    </source>
</evidence>
<organism evidence="2 3">
    <name type="scientific">Mangrovivirga halotolerans</name>
    <dbReference type="NCBI Taxonomy" id="2993936"/>
    <lineage>
        <taxon>Bacteria</taxon>
        <taxon>Pseudomonadati</taxon>
        <taxon>Bacteroidota</taxon>
        <taxon>Cytophagia</taxon>
        <taxon>Cytophagales</taxon>
        <taxon>Mangrovivirgaceae</taxon>
        <taxon>Mangrovivirga</taxon>
    </lineage>
</organism>
<comment type="caution">
    <text evidence="2">The sequence shown here is derived from an EMBL/GenBank/DDBJ whole genome shotgun (WGS) entry which is preliminary data.</text>
</comment>
<dbReference type="InterPro" id="IPR001466">
    <property type="entry name" value="Beta-lactam-related"/>
</dbReference>
<dbReference type="Pfam" id="PF00144">
    <property type="entry name" value="Beta-lactamase"/>
    <property type="match status" value="1"/>
</dbReference>
<evidence type="ECO:0000259" key="1">
    <source>
        <dbReference type="Pfam" id="PF00144"/>
    </source>
</evidence>
<name>A0ABT3RV37_9BACT</name>
<sequence>MRVLTLIILLLFFSCKTEEKETMRLSDFQKQIDSLFNSAINDNGPGAGVLISLDDSILFSKGYGLRDLTTKEPITTSTNFRIGSVSKQFTALAILSLIEKGDLNLNDSIYNFYPFKSLEGVTIKQMLTHTSGIVDAAAEYWNKWTLNRPVTNDDIIDWYRIHDRKEFFPGEKFEYNNAAYILLASLVEKISGQEFSEYINQNVLEKAGMETSLFYNLSTTTLIPERAYRYEKDSLGVWQNVEGHFLDAVVGDGGLYTNLNDFMKYSSTLREHRILTTEIDSLLFQPVVKVNGLAARDFYIMKKSGSYYGMGWEINETMAVHGGEIFGGHSFVIYEFNRPLTIAIFMNSNSLFRTEPNLLDETYKLTDNYLKTTANNGYK</sequence>
<reference evidence="2 3" key="1">
    <citation type="submission" date="2022-11" db="EMBL/GenBank/DDBJ databases">
        <title>The characterization of three novel Bacteroidetes species and genomic analysis of their roles in tidal elemental geochemical cycles.</title>
        <authorList>
            <person name="Ma K."/>
        </authorList>
    </citation>
    <scope>NUCLEOTIDE SEQUENCE [LARGE SCALE GENOMIC DNA]</scope>
    <source>
        <strain evidence="2 3">M17</strain>
    </source>
</reference>
<dbReference type="GO" id="GO:0016787">
    <property type="term" value="F:hydrolase activity"/>
    <property type="evidence" value="ECO:0007669"/>
    <property type="project" value="UniProtKB-KW"/>
</dbReference>
<accession>A0ABT3RV37</accession>
<keyword evidence="2" id="KW-0378">Hydrolase</keyword>
<dbReference type="PROSITE" id="PS51257">
    <property type="entry name" value="PROKAR_LIPOPROTEIN"/>
    <property type="match status" value="1"/>
</dbReference>